<dbReference type="AlphaFoldDB" id="A0A498J924"/>
<feature type="compositionally biased region" description="Low complexity" evidence="8">
    <location>
        <begin position="331"/>
        <end position="352"/>
    </location>
</feature>
<dbReference type="FunFam" id="1.10.472.10:FF:000070">
    <property type="entry name" value="CYCLIN D32"/>
    <property type="match status" value="1"/>
</dbReference>
<dbReference type="EMBL" id="RDQH01000334">
    <property type="protein sequence ID" value="RXH91646.1"/>
    <property type="molecule type" value="Genomic_DNA"/>
</dbReference>
<dbReference type="Pfam" id="PF02984">
    <property type="entry name" value="Cyclin_C"/>
    <property type="match status" value="1"/>
</dbReference>
<keyword evidence="12" id="KW-1185">Reference proteome</keyword>
<evidence type="ECO:0000256" key="1">
    <source>
        <dbReference type="ARBA" id="ARBA00009065"/>
    </source>
</evidence>
<evidence type="ECO:0000313" key="11">
    <source>
        <dbReference type="EMBL" id="RXH91646.1"/>
    </source>
</evidence>
<evidence type="ECO:0000256" key="3">
    <source>
        <dbReference type="ARBA" id="ARBA00022618"/>
    </source>
</evidence>
<dbReference type="GO" id="GO:0010444">
    <property type="term" value="P:guard mother cell differentiation"/>
    <property type="evidence" value="ECO:0007669"/>
    <property type="project" value="UniProtKB-ARBA"/>
</dbReference>
<dbReference type="Pfam" id="PF00134">
    <property type="entry name" value="Cyclin_N"/>
    <property type="match status" value="1"/>
</dbReference>
<dbReference type="SMR" id="A0A498J924"/>
<dbReference type="InterPro" id="IPR039361">
    <property type="entry name" value="Cyclin"/>
</dbReference>
<dbReference type="STRING" id="3750.A0A498J924"/>
<dbReference type="InterPro" id="IPR036915">
    <property type="entry name" value="Cyclin-like_sf"/>
</dbReference>
<evidence type="ECO:0000256" key="6">
    <source>
        <dbReference type="ARBA" id="ARBA00032263"/>
    </source>
</evidence>
<dbReference type="FunFam" id="1.10.472.10:FF:000060">
    <property type="entry name" value="D6-type cyclin"/>
    <property type="match status" value="1"/>
</dbReference>
<dbReference type="Gramene" id="mRNA:MD08G0078400">
    <property type="protein sequence ID" value="mRNA:MD08G0078400"/>
    <property type="gene ID" value="MD08G0078400"/>
</dbReference>
<protein>
    <recommendedName>
        <fullName evidence="6">B-like cyclin</fullName>
    </recommendedName>
</protein>
<comment type="similarity">
    <text evidence="1">Belongs to the cyclin family. Cyclin D subfamily.</text>
</comment>
<evidence type="ECO:0000256" key="4">
    <source>
        <dbReference type="ARBA" id="ARBA00023127"/>
    </source>
</evidence>
<proteinExistence type="inferred from homology"/>
<dbReference type="SMART" id="SM01332">
    <property type="entry name" value="Cyclin_C"/>
    <property type="match status" value="1"/>
</dbReference>
<dbReference type="Gene3D" id="1.10.472.10">
    <property type="entry name" value="Cyclin-like"/>
    <property type="match status" value="2"/>
</dbReference>
<reference evidence="11 12" key="1">
    <citation type="submission" date="2018-10" db="EMBL/GenBank/DDBJ databases">
        <title>A high-quality apple genome assembly.</title>
        <authorList>
            <person name="Hu J."/>
        </authorList>
    </citation>
    <scope>NUCLEOTIDE SEQUENCE [LARGE SCALE GENOMIC DNA]</scope>
    <source>
        <strain evidence="12">cv. HFTH1</strain>
        <tissue evidence="11">Young leaf</tissue>
    </source>
</reference>
<evidence type="ECO:0000259" key="10">
    <source>
        <dbReference type="SMART" id="SM01332"/>
    </source>
</evidence>
<evidence type="ECO:0000256" key="8">
    <source>
        <dbReference type="SAM" id="MobiDB-lite"/>
    </source>
</evidence>
<dbReference type="SMART" id="SM00385">
    <property type="entry name" value="CYCLIN"/>
    <property type="match status" value="1"/>
</dbReference>
<dbReference type="InterPro" id="IPR004367">
    <property type="entry name" value="Cyclin_C-dom"/>
</dbReference>
<dbReference type="GO" id="GO:0048316">
    <property type="term" value="P:seed development"/>
    <property type="evidence" value="ECO:0007669"/>
    <property type="project" value="UniProtKB-ARBA"/>
</dbReference>
<dbReference type="PANTHER" id="PTHR10177">
    <property type="entry name" value="CYCLINS"/>
    <property type="match status" value="1"/>
</dbReference>
<sequence length="376" mass="42265">MDRKHHHQLVESSEEQNPVFLLDALYCSEEHLVDEQVSPVDYFPEEELVEDSFNSNVSSFNPIKAPILVEQDLFWDNEELISLLSKESEQNELQKPLQISPSLAGARREAVDWMLRVASHYSFSALTAVLAADYFDRFLSSLQLQVEKPWMTQLAAVACISLAAKVEETQVPLLLDFQVEDSKYVFEARTIKRMEILVLSTLQWKMNPVTPISFIDYITRRLGLKNHLCWEVLKRCELNLLSLISDSRFMSFLPSVVATAIMLHVVNNIEPCLLMEYQNQLLGILGIDKDKVDECSKLISELTSSGGNGSGKQSNKRKFGSVPCSPSGVMDVSFSSDSSNDSWATGSSVSSSPEPLSKKRNSNHNRNADIPGFIPR</sequence>
<organism evidence="11 12">
    <name type="scientific">Malus domestica</name>
    <name type="common">Apple</name>
    <name type="synonym">Pyrus malus</name>
    <dbReference type="NCBI Taxonomy" id="3750"/>
    <lineage>
        <taxon>Eukaryota</taxon>
        <taxon>Viridiplantae</taxon>
        <taxon>Streptophyta</taxon>
        <taxon>Embryophyta</taxon>
        <taxon>Tracheophyta</taxon>
        <taxon>Spermatophyta</taxon>
        <taxon>Magnoliopsida</taxon>
        <taxon>eudicotyledons</taxon>
        <taxon>Gunneridae</taxon>
        <taxon>Pentapetalae</taxon>
        <taxon>rosids</taxon>
        <taxon>fabids</taxon>
        <taxon>Rosales</taxon>
        <taxon>Rosaceae</taxon>
        <taxon>Amygdaloideae</taxon>
        <taxon>Maleae</taxon>
        <taxon>Malus</taxon>
    </lineage>
</organism>
<dbReference type="CDD" id="cd20544">
    <property type="entry name" value="CYCLIN_AtCycD-like_rpt2"/>
    <property type="match status" value="1"/>
</dbReference>
<dbReference type="Proteomes" id="UP000290289">
    <property type="component" value="Chromosome 8"/>
</dbReference>
<evidence type="ECO:0000256" key="5">
    <source>
        <dbReference type="ARBA" id="ARBA00023306"/>
    </source>
</evidence>
<dbReference type="SUPFAM" id="SSF47954">
    <property type="entry name" value="Cyclin-like"/>
    <property type="match status" value="1"/>
</dbReference>
<keyword evidence="5" id="KW-0131">Cell cycle</keyword>
<keyword evidence="3" id="KW-0132">Cell division</keyword>
<feature type="region of interest" description="Disordered" evidence="8">
    <location>
        <begin position="303"/>
        <end position="376"/>
    </location>
</feature>
<accession>A0A498J924</accession>
<dbReference type="GO" id="GO:0051301">
    <property type="term" value="P:cell division"/>
    <property type="evidence" value="ECO:0007669"/>
    <property type="project" value="UniProtKB-KW"/>
</dbReference>
<name>A0A498J924_MALDO</name>
<comment type="caution">
    <text evidence="11">The sequence shown here is derived from an EMBL/GenBank/DDBJ whole genome shotgun (WGS) entry which is preliminary data.</text>
</comment>
<evidence type="ECO:0000256" key="2">
    <source>
        <dbReference type="ARBA" id="ARBA00011177"/>
    </source>
</evidence>
<evidence type="ECO:0000313" key="12">
    <source>
        <dbReference type="Proteomes" id="UP000290289"/>
    </source>
</evidence>
<comment type="subunit">
    <text evidence="2">Interacts with the CDC2 protein kinase to form a serine/threonine kinase holoenzyme complex also known as maturation promoting factor (MPF). The cyclin subunit imparts substrate specificity to the complex.</text>
</comment>
<feature type="domain" description="Cyclin C-terminal" evidence="10">
    <location>
        <begin position="209"/>
        <end position="338"/>
    </location>
</feature>
<dbReference type="InterPro" id="IPR013763">
    <property type="entry name" value="Cyclin-like_dom"/>
</dbReference>
<dbReference type="InterPro" id="IPR006671">
    <property type="entry name" value="Cyclin_N"/>
</dbReference>
<evidence type="ECO:0000259" key="9">
    <source>
        <dbReference type="SMART" id="SM00385"/>
    </source>
</evidence>
<evidence type="ECO:0000256" key="7">
    <source>
        <dbReference type="RuleBase" id="RU000383"/>
    </source>
</evidence>
<keyword evidence="4 7" id="KW-0195">Cyclin</keyword>
<gene>
    <name evidence="11" type="ORF">DVH24_020669</name>
</gene>
<feature type="domain" description="Cyclin-like" evidence="9">
    <location>
        <begin position="112"/>
        <end position="200"/>
    </location>
</feature>
<dbReference type="CDD" id="cd20543">
    <property type="entry name" value="CYCLIN_AtCycD-like_rpt1"/>
    <property type="match status" value="1"/>
</dbReference>